<keyword evidence="9" id="KW-1185">Reference proteome</keyword>
<sequence length="351" mass="38763">MTRPHLPAAVLAAAPMLFIREWVLLGLLIFGGCCSNVYTLELLVRSAPTSGNLITFVQFLLVSVEGLISNLEFTPTSQVGSPAGRDDSSWIATWRFPLRLRPRVIPLQKWLLIVAFFLGVSVLNNYALGFSISMPVHIIFRSASLWVSMLMSWIMFRTIYSRNQIVGAVCVTIGMVLATLREGITSINGSAGHSESTNVEGNQSAMSAEWIVGIALLSIAIVLSCFLGQLQQSTYQEYGQQWREGLFYTHVLGLPAFIFLYKDLWSQILVYSESPLVSIGDSIAPWLPGVISRTLWETLGGNLLRQIYIPELWLYLLGNVATQYICISGVHKLSSMASAVSLHLVSITQCP</sequence>
<evidence type="ECO:0000256" key="5">
    <source>
        <dbReference type="ARBA" id="ARBA00022989"/>
    </source>
</evidence>
<gene>
    <name evidence="8" type="ORF">BASA50_004187</name>
</gene>
<protein>
    <recommendedName>
        <fullName evidence="10">Sugar phosphate transporter domain-containing protein</fullName>
    </recommendedName>
</protein>
<dbReference type="Proteomes" id="UP001648503">
    <property type="component" value="Unassembled WGS sequence"/>
</dbReference>
<comment type="subcellular location">
    <subcellularLocation>
        <location evidence="1">Endomembrane system</location>
        <topology evidence="1">Multi-pass membrane protein</topology>
    </subcellularLocation>
</comment>
<evidence type="ECO:0000256" key="4">
    <source>
        <dbReference type="ARBA" id="ARBA00022692"/>
    </source>
</evidence>
<evidence type="ECO:0008006" key="10">
    <source>
        <dbReference type="Google" id="ProtNLM"/>
    </source>
</evidence>
<proteinExistence type="predicted"/>
<feature type="transmembrane region" description="Helical" evidence="7">
    <location>
        <begin position="138"/>
        <end position="156"/>
    </location>
</feature>
<evidence type="ECO:0000256" key="7">
    <source>
        <dbReference type="SAM" id="Phobius"/>
    </source>
</evidence>
<reference evidence="8 9" key="1">
    <citation type="submission" date="2021-02" db="EMBL/GenBank/DDBJ databases">
        <title>Variation within the Batrachochytrium salamandrivorans European outbreak.</title>
        <authorList>
            <person name="Kelly M."/>
            <person name="Pasmans F."/>
            <person name="Shea T.P."/>
            <person name="Munoz J.F."/>
            <person name="Carranza S."/>
            <person name="Cuomo C.A."/>
            <person name="Martel A."/>
        </authorList>
    </citation>
    <scope>NUCLEOTIDE SEQUENCE [LARGE SCALE GENOMIC DNA]</scope>
    <source>
        <strain evidence="8 9">AMFP18/2</strain>
    </source>
</reference>
<evidence type="ECO:0000256" key="6">
    <source>
        <dbReference type="ARBA" id="ARBA00023136"/>
    </source>
</evidence>
<dbReference type="PANTHER" id="PTHR10778">
    <property type="entry name" value="SOLUTE CARRIER FAMILY 35 MEMBER B"/>
    <property type="match status" value="1"/>
</dbReference>
<keyword evidence="6 7" id="KW-0472">Membrane</keyword>
<feature type="transmembrane region" description="Helical" evidence="7">
    <location>
        <begin position="110"/>
        <end position="132"/>
    </location>
</feature>
<dbReference type="SUPFAM" id="SSF103481">
    <property type="entry name" value="Multidrug resistance efflux transporter EmrE"/>
    <property type="match status" value="1"/>
</dbReference>
<name>A0ABQ8FGT6_9FUNG</name>
<feature type="transmembrane region" description="Helical" evidence="7">
    <location>
        <begin position="22"/>
        <end position="44"/>
    </location>
</feature>
<dbReference type="InterPro" id="IPR013657">
    <property type="entry name" value="SCL35B1-4/HUT1"/>
</dbReference>
<keyword evidence="4 7" id="KW-0812">Transmembrane</keyword>
<dbReference type="Pfam" id="PF08449">
    <property type="entry name" value="UAA"/>
    <property type="match status" value="1"/>
</dbReference>
<feature type="transmembrane region" description="Helical" evidence="7">
    <location>
        <begin position="163"/>
        <end position="180"/>
    </location>
</feature>
<organism evidence="8 9">
    <name type="scientific">Batrachochytrium salamandrivorans</name>
    <dbReference type="NCBI Taxonomy" id="1357716"/>
    <lineage>
        <taxon>Eukaryota</taxon>
        <taxon>Fungi</taxon>
        <taxon>Fungi incertae sedis</taxon>
        <taxon>Chytridiomycota</taxon>
        <taxon>Chytridiomycota incertae sedis</taxon>
        <taxon>Chytridiomycetes</taxon>
        <taxon>Rhizophydiales</taxon>
        <taxon>Rhizophydiales incertae sedis</taxon>
        <taxon>Batrachochytrium</taxon>
    </lineage>
</organism>
<dbReference type="PANTHER" id="PTHR10778:SF4">
    <property type="entry name" value="NUCLEOTIDE SUGAR TRANSPORTER SLC35B4"/>
    <property type="match status" value="1"/>
</dbReference>
<keyword evidence="2" id="KW-0813">Transport</keyword>
<evidence type="ECO:0000313" key="8">
    <source>
        <dbReference type="EMBL" id="KAH6597843.1"/>
    </source>
</evidence>
<dbReference type="EMBL" id="JAFCIX010000127">
    <property type="protein sequence ID" value="KAH6597843.1"/>
    <property type="molecule type" value="Genomic_DNA"/>
</dbReference>
<evidence type="ECO:0000256" key="1">
    <source>
        <dbReference type="ARBA" id="ARBA00004127"/>
    </source>
</evidence>
<evidence type="ECO:0000256" key="2">
    <source>
        <dbReference type="ARBA" id="ARBA00022448"/>
    </source>
</evidence>
<keyword evidence="5 7" id="KW-1133">Transmembrane helix</keyword>
<keyword evidence="3" id="KW-0762">Sugar transport</keyword>
<accession>A0ABQ8FGT6</accession>
<feature type="transmembrane region" description="Helical" evidence="7">
    <location>
        <begin position="210"/>
        <end position="230"/>
    </location>
</feature>
<comment type="caution">
    <text evidence="8">The sequence shown here is derived from an EMBL/GenBank/DDBJ whole genome shotgun (WGS) entry which is preliminary data.</text>
</comment>
<dbReference type="InterPro" id="IPR037185">
    <property type="entry name" value="EmrE-like"/>
</dbReference>
<evidence type="ECO:0000313" key="9">
    <source>
        <dbReference type="Proteomes" id="UP001648503"/>
    </source>
</evidence>
<evidence type="ECO:0000256" key="3">
    <source>
        <dbReference type="ARBA" id="ARBA00022597"/>
    </source>
</evidence>
<dbReference type="PROSITE" id="PS51257">
    <property type="entry name" value="PROKAR_LIPOPROTEIN"/>
    <property type="match status" value="1"/>
</dbReference>